<keyword evidence="3" id="KW-1185">Reference proteome</keyword>
<organism evidence="2 3">
    <name type="scientific">Natronomonas salsuginis</name>
    <dbReference type="NCBI Taxonomy" id="2217661"/>
    <lineage>
        <taxon>Archaea</taxon>
        <taxon>Methanobacteriati</taxon>
        <taxon>Methanobacteriota</taxon>
        <taxon>Stenosarchaea group</taxon>
        <taxon>Halobacteria</taxon>
        <taxon>Halobacteriales</taxon>
        <taxon>Natronomonadaceae</taxon>
        <taxon>Natronomonas</taxon>
    </lineage>
</organism>
<dbReference type="EMBL" id="QKNX01000002">
    <property type="protein sequence ID" value="TKR26141.1"/>
    <property type="molecule type" value="Genomic_DNA"/>
</dbReference>
<feature type="domain" description="Halobacterial output" evidence="1">
    <location>
        <begin position="29"/>
        <end position="98"/>
    </location>
</feature>
<dbReference type="OrthoDB" id="218532at2157"/>
<accession>A0A4U5JCY1</accession>
<dbReference type="Proteomes" id="UP000308037">
    <property type="component" value="Unassembled WGS sequence"/>
</dbReference>
<reference evidence="2 3" key="1">
    <citation type="submission" date="2019-04" db="EMBL/GenBank/DDBJ databases">
        <title>Natronomonas sp. F20-122 a newhaloarchaeon isolated from a saline saltern of Isla Bacuta, Huelva, Spain.</title>
        <authorList>
            <person name="Duran-Viseras A."/>
            <person name="Sanchez-Porro C."/>
            <person name="Ventosa A."/>
        </authorList>
    </citation>
    <scope>NUCLEOTIDE SEQUENCE [LARGE SCALE GENOMIC DNA]</scope>
    <source>
        <strain evidence="2 3">F20-122</strain>
    </source>
</reference>
<evidence type="ECO:0000313" key="3">
    <source>
        <dbReference type="Proteomes" id="UP000308037"/>
    </source>
</evidence>
<proteinExistence type="predicted"/>
<protein>
    <recommendedName>
        <fullName evidence="1">Halobacterial output domain-containing protein</fullName>
    </recommendedName>
</protein>
<evidence type="ECO:0000259" key="1">
    <source>
        <dbReference type="Pfam" id="PF18545"/>
    </source>
</evidence>
<dbReference type="RefSeq" id="WP_137276058.1">
    <property type="nucleotide sequence ID" value="NZ_QKNX01000002.1"/>
</dbReference>
<name>A0A4U5JCY1_9EURY</name>
<sequence>MAKPEHEADELGYDPIRGSYHLHHDWTSSNPLSQTVTYVILALSGEEPSSGPPLSESVDPDALDQLFRNKCLDDRSNDHLTFTHDGCTITVYRSGQVIAYPPTDGETPLRSR</sequence>
<evidence type="ECO:0000313" key="2">
    <source>
        <dbReference type="EMBL" id="TKR26141.1"/>
    </source>
</evidence>
<comment type="caution">
    <text evidence="2">The sequence shown here is derived from an EMBL/GenBank/DDBJ whole genome shotgun (WGS) entry which is preliminary data.</text>
</comment>
<dbReference type="Pfam" id="PF18545">
    <property type="entry name" value="HalOD1"/>
    <property type="match status" value="1"/>
</dbReference>
<dbReference type="InterPro" id="IPR040624">
    <property type="entry name" value="HalOD1"/>
</dbReference>
<gene>
    <name evidence="2" type="ORF">DM868_06510</name>
</gene>
<dbReference type="AlphaFoldDB" id="A0A4U5JCY1"/>